<dbReference type="Proteomes" id="UP000078561">
    <property type="component" value="Unassembled WGS sequence"/>
</dbReference>
<dbReference type="STRING" id="4829.A0A168QCB9"/>
<sequence>MQEVTPRRIIKSLDSLGYAPWFSSYTNWGEKANHWSALWMPTGGGCSSTLGESLDYLVEHAQTNEVYYGRMVHYLWHKTLNKTIIRMLIVDISTKLGKRGADDVTVGTAVSSLYAGVLETWLARALVQMCVLTCLDGNDDESSNEPTVKASITTPTTKQQQPHGSTETSNIITAENDKWQLKGAISELLGFGNLPHERGQASFGGGHAILGGPI</sequence>
<reference evidence="2" key="1">
    <citation type="submission" date="2016-04" db="EMBL/GenBank/DDBJ databases">
        <authorList>
            <person name="Evans L.H."/>
            <person name="Alamgir A."/>
            <person name="Owens N."/>
            <person name="Weber N.D."/>
            <person name="Virtaneva K."/>
            <person name="Barbian K."/>
            <person name="Babar A."/>
            <person name="Rosenke K."/>
        </authorList>
    </citation>
    <scope>NUCLEOTIDE SEQUENCE [LARGE SCALE GENOMIC DNA]</scope>
    <source>
        <strain evidence="2">CBS 101.48</strain>
    </source>
</reference>
<dbReference type="EMBL" id="LT554351">
    <property type="protein sequence ID" value="SAM04277.1"/>
    <property type="molecule type" value="Genomic_DNA"/>
</dbReference>
<dbReference type="InParanoid" id="A0A168QCB9"/>
<accession>A0A168QCB9</accession>
<dbReference type="OrthoDB" id="10656463at2759"/>
<feature type="region of interest" description="Disordered" evidence="1">
    <location>
        <begin position="139"/>
        <end position="168"/>
    </location>
</feature>
<dbReference type="AlphaFoldDB" id="A0A168QCB9"/>
<gene>
    <name evidence="2" type="primary">ABSGL_10137.1 scaffold 11786</name>
</gene>
<protein>
    <submittedName>
        <fullName evidence="2">Uncharacterized protein</fullName>
    </submittedName>
</protein>
<organism evidence="2">
    <name type="scientific">Absidia glauca</name>
    <name type="common">Pin mould</name>
    <dbReference type="NCBI Taxonomy" id="4829"/>
    <lineage>
        <taxon>Eukaryota</taxon>
        <taxon>Fungi</taxon>
        <taxon>Fungi incertae sedis</taxon>
        <taxon>Mucoromycota</taxon>
        <taxon>Mucoromycotina</taxon>
        <taxon>Mucoromycetes</taxon>
        <taxon>Mucorales</taxon>
        <taxon>Cunninghamellaceae</taxon>
        <taxon>Absidia</taxon>
    </lineage>
</organism>
<evidence type="ECO:0000313" key="2">
    <source>
        <dbReference type="EMBL" id="SAM04277.1"/>
    </source>
</evidence>
<keyword evidence="3" id="KW-1185">Reference proteome</keyword>
<name>A0A168QCB9_ABSGL</name>
<feature type="compositionally biased region" description="Polar residues" evidence="1">
    <location>
        <begin position="144"/>
        <end position="168"/>
    </location>
</feature>
<evidence type="ECO:0000256" key="1">
    <source>
        <dbReference type="SAM" id="MobiDB-lite"/>
    </source>
</evidence>
<evidence type="ECO:0000313" key="3">
    <source>
        <dbReference type="Proteomes" id="UP000078561"/>
    </source>
</evidence>
<proteinExistence type="predicted"/>